<reference evidence="1" key="1">
    <citation type="submission" date="2020-03" db="EMBL/GenBank/DDBJ databases">
        <title>The deep terrestrial virosphere.</title>
        <authorList>
            <person name="Holmfeldt K."/>
            <person name="Nilsson E."/>
            <person name="Simone D."/>
            <person name="Lopez-Fernandez M."/>
            <person name="Wu X."/>
            <person name="de Brujin I."/>
            <person name="Lundin D."/>
            <person name="Andersson A."/>
            <person name="Bertilsson S."/>
            <person name="Dopson M."/>
        </authorList>
    </citation>
    <scope>NUCLEOTIDE SEQUENCE</scope>
    <source>
        <strain evidence="1">TM448A05409</strain>
        <strain evidence="2">TM448B04489</strain>
    </source>
</reference>
<protein>
    <submittedName>
        <fullName evidence="1">Uncharacterized protein</fullName>
    </submittedName>
</protein>
<evidence type="ECO:0000313" key="2">
    <source>
        <dbReference type="EMBL" id="QJI03411.1"/>
    </source>
</evidence>
<organism evidence="1">
    <name type="scientific">viral metagenome</name>
    <dbReference type="NCBI Taxonomy" id="1070528"/>
    <lineage>
        <taxon>unclassified sequences</taxon>
        <taxon>metagenomes</taxon>
        <taxon>organismal metagenomes</taxon>
    </lineage>
</organism>
<evidence type="ECO:0000313" key="1">
    <source>
        <dbReference type="EMBL" id="QJA54621.1"/>
    </source>
</evidence>
<dbReference type="EMBL" id="MT144523">
    <property type="protein sequence ID" value="QJA54621.1"/>
    <property type="molecule type" value="Genomic_DNA"/>
</dbReference>
<sequence>MIASPPVEPKDAGEYTICEYRKNKPKGYLWSFANGMLRKMILHVPNVGLPER</sequence>
<accession>A0A6H2A4Q7</accession>
<name>A0A6H2A4Q7_9ZZZZ</name>
<dbReference type="EMBL" id="MT145085">
    <property type="protein sequence ID" value="QJI03411.1"/>
    <property type="molecule type" value="Genomic_DNA"/>
</dbReference>
<proteinExistence type="predicted"/>
<dbReference type="AlphaFoldDB" id="A0A6H2A4Q7"/>
<gene>
    <name evidence="1" type="ORF">TM448A05409_0005</name>
    <name evidence="2" type="ORF">TM448B04489_0011</name>
</gene>